<dbReference type="GO" id="GO:0006260">
    <property type="term" value="P:DNA replication"/>
    <property type="evidence" value="ECO:0007669"/>
    <property type="project" value="InterPro"/>
</dbReference>
<evidence type="ECO:0000256" key="2">
    <source>
        <dbReference type="ARBA" id="ARBA00022840"/>
    </source>
</evidence>
<dbReference type="InterPro" id="IPR012833">
    <property type="entry name" value="NrdD"/>
</dbReference>
<evidence type="ECO:0000256" key="1">
    <source>
        <dbReference type="ARBA" id="ARBA00022741"/>
    </source>
</evidence>
<reference evidence="5" key="1">
    <citation type="journal article" date="2004" name="Environ. Microbiol.">
        <title>Characterization of Large-Insert DNA Libraries from Soil for Environmental Genomic Studies of Archaea.</title>
        <authorList>
            <person name="Treusch A.H."/>
            <person name="Kletzin A."/>
            <person name="Raddatz G."/>
            <person name="Ochsenreiter T."/>
            <person name="Quaiser A."/>
            <person name="Meurer G."/>
            <person name="Schuster S.C."/>
            <person name="Schleper C."/>
        </authorList>
    </citation>
    <scope>NUCLEOTIDE SEQUENCE</scope>
</reference>
<dbReference type="SUPFAM" id="SSF46785">
    <property type="entry name" value="Winged helix' DNA-binding domain"/>
    <property type="match status" value="1"/>
</dbReference>
<feature type="domain" description="ATP-cone" evidence="4">
    <location>
        <begin position="121"/>
        <end position="209"/>
    </location>
</feature>
<dbReference type="InterPro" id="IPR036388">
    <property type="entry name" value="WH-like_DNA-bd_sf"/>
</dbReference>
<dbReference type="Gene3D" id="1.10.10.10">
    <property type="entry name" value="Winged helix-like DNA-binding domain superfamily/Winged helix DNA-binding domain"/>
    <property type="match status" value="1"/>
</dbReference>
<dbReference type="GO" id="GO:0005524">
    <property type="term" value="F:ATP binding"/>
    <property type="evidence" value="ECO:0007669"/>
    <property type="project" value="UniProtKB-UniRule"/>
</dbReference>
<proteinExistence type="predicted"/>
<dbReference type="Pfam" id="PF03477">
    <property type="entry name" value="ATP-cone"/>
    <property type="match status" value="1"/>
</dbReference>
<dbReference type="InterPro" id="IPR036390">
    <property type="entry name" value="WH_DNA-bd_sf"/>
</dbReference>
<accession>Q702B4</accession>
<keyword evidence="2 3" id="KW-0067">ATP-binding</keyword>
<dbReference type="GO" id="GO:0003700">
    <property type="term" value="F:DNA-binding transcription factor activity"/>
    <property type="evidence" value="ECO:0007669"/>
    <property type="project" value="InterPro"/>
</dbReference>
<dbReference type="GO" id="GO:0009265">
    <property type="term" value="P:2'-deoxyribonucleotide biosynthetic process"/>
    <property type="evidence" value="ECO:0007669"/>
    <property type="project" value="TreeGrafter"/>
</dbReference>
<organism evidence="5">
    <name type="scientific">uncultured crenarchaeote</name>
    <dbReference type="NCBI Taxonomy" id="29281"/>
    <lineage>
        <taxon>Archaea</taxon>
        <taxon>Thermoproteota</taxon>
        <taxon>environmental samples</taxon>
    </lineage>
</organism>
<dbReference type="PANTHER" id="PTHR21075">
    <property type="entry name" value="ANAEROBIC RIBONUCLEOSIDE-TRIPHOSPHATE REDUCTASE"/>
    <property type="match status" value="1"/>
</dbReference>
<protein>
    <submittedName>
        <fullName evidence="5">Putative anaerobic ribonucleoside triphosphate reductase</fullName>
    </submittedName>
</protein>
<dbReference type="Pfam" id="PF24038">
    <property type="entry name" value="DUF7347"/>
    <property type="match status" value="1"/>
</dbReference>
<evidence type="ECO:0000256" key="3">
    <source>
        <dbReference type="PROSITE-ProRule" id="PRU00492"/>
    </source>
</evidence>
<dbReference type="EMBL" id="AJ627421">
    <property type="protein sequence ID" value="CAF28710.1"/>
    <property type="molecule type" value="Genomic_DNA"/>
</dbReference>
<dbReference type="PANTHER" id="PTHR21075:SF0">
    <property type="entry name" value="ANAEROBIC RIBONUCLEOSIDE-TRIPHOSPHATE REDUCTASE"/>
    <property type="match status" value="1"/>
</dbReference>
<dbReference type="InterPro" id="IPR055771">
    <property type="entry name" value="DUF7347"/>
</dbReference>
<dbReference type="GO" id="GO:0031250">
    <property type="term" value="C:anaerobic ribonucleoside-triphosphate reductase complex"/>
    <property type="evidence" value="ECO:0007669"/>
    <property type="project" value="TreeGrafter"/>
</dbReference>
<dbReference type="GO" id="GO:0008998">
    <property type="term" value="F:ribonucleoside-triphosphate reductase (thioredoxin) activity"/>
    <property type="evidence" value="ECO:0007669"/>
    <property type="project" value="InterPro"/>
</dbReference>
<dbReference type="AlphaFoldDB" id="Q702B4"/>
<dbReference type="Pfam" id="PF13597">
    <property type="entry name" value="NRDD"/>
    <property type="match status" value="1"/>
</dbReference>
<name>Q702B4_9CREN</name>
<dbReference type="SMART" id="SM00418">
    <property type="entry name" value="HTH_ARSR"/>
    <property type="match status" value="1"/>
</dbReference>
<dbReference type="CDD" id="cd00090">
    <property type="entry name" value="HTH_ARSR"/>
    <property type="match status" value="1"/>
</dbReference>
<evidence type="ECO:0000259" key="4">
    <source>
        <dbReference type="PROSITE" id="PS51161"/>
    </source>
</evidence>
<keyword evidence="1 3" id="KW-0547">Nucleotide-binding</keyword>
<dbReference type="InterPro" id="IPR001845">
    <property type="entry name" value="HTH_ArsR_DNA-bd_dom"/>
</dbReference>
<dbReference type="InterPro" id="IPR011991">
    <property type="entry name" value="ArsR-like_HTH"/>
</dbReference>
<dbReference type="GO" id="GO:0004748">
    <property type="term" value="F:ribonucleoside-diphosphate reductase activity, thioredoxin disulfide as acceptor"/>
    <property type="evidence" value="ECO:0007669"/>
    <property type="project" value="TreeGrafter"/>
</dbReference>
<dbReference type="PROSITE" id="PS51161">
    <property type="entry name" value="ATP_CONE"/>
    <property type="match status" value="1"/>
</dbReference>
<dbReference type="Gene3D" id="3.20.70.20">
    <property type="match status" value="1"/>
</dbReference>
<evidence type="ECO:0000313" key="5">
    <source>
        <dbReference type="EMBL" id="CAF28710.1"/>
    </source>
</evidence>
<dbReference type="InterPro" id="IPR005144">
    <property type="entry name" value="ATP-cone_dom"/>
</dbReference>
<dbReference type="SUPFAM" id="SSF51998">
    <property type="entry name" value="PFL-like glycyl radical enzymes"/>
    <property type="match status" value="1"/>
</dbReference>
<sequence length="702" mass="78035">MEIEASHDLIIQSESKPTGILQAAKRVRMIFSVMASPNRIDILRILNSKGPLTYSELKSLAGFKSKKESGKFAYHLRKLLRQSLVALNKAERRYTITNLGKLVLSLARQIEERSIIESGKMYVRTSRHSIEEFNSNRITQSLVREANMPLEQAHKITEEVENKVYKFQTVYLTSSLIRETVNSILIEHGYEEFRSKLARLGIPGSDISDMFNNPSLSKNGVEGILSETSLAVFSENLLFNMLPKDITDMHLAGELNISNTGLWNLMPDTVFIDTKSIIENGLNFKGKYLNVSRVNPIQTLDDITAVLPVLISVLSRETSREVILDNFVSTISNKIQASSEEVESAFTRAFISSSISRSYSLVGFPVFTFPISIESPSMTRPVLTAYLKYLEHTPLPTIAISLVGNDKESLSANADLIGEIVKHGGILSVSKNYRSNLGVVKTQSDEKSSSVVSLHSLAINLPRLAYQSNKDETYFRARLALMIKPAISALLARKNSILEMIRREMLPITANITQMMQLSRINLVINLTGIRESVYNILGHEFNGEEIIQKVLHTAVEVASDQGKLSGDESIRIAMITDDSSSRLASLDSEKYGNMYDQSDDDSMIKSYSQGVLINGRDLLSNSGPIIESSNSIDKLLNGGVSLNVDISDLTDNELKDCIDKAFDLNFFRPVYRIKICSSCGTRTAMSSEVCQNCGSTNFAQL</sequence>